<dbReference type="Pfam" id="PF04397">
    <property type="entry name" value="LytTR"/>
    <property type="match status" value="1"/>
</dbReference>
<evidence type="ECO:0000256" key="1">
    <source>
        <dbReference type="ARBA" id="ARBA00022490"/>
    </source>
</evidence>
<dbReference type="GO" id="GO:0000156">
    <property type="term" value="F:phosphorelay response regulator activity"/>
    <property type="evidence" value="ECO:0007669"/>
    <property type="project" value="InterPro"/>
</dbReference>
<sequence>MKVQLEIDQQIEKERIILKAQAQTKQINEIVAYIEKTSAPLIGKKQDKSYRIPVSNFVNFYSSQKKVYGHTVQEEFIVQFRLYELEEQLPDFFVRISNTEIVNLNYIQHFELTKSGLILIHLTNGEKTSSSKRYLKKRKGAIPMLKKVAFRLLVGVIVGTFIGLTLSIGYSFYYGGEIYQPARPEFVTYFTNELYAFLAAIALWSAMGSIFSLGSLIFSDTDWSILKMTLTHFIITYLTFLPLAVLAGWTTLDLGVLLEFTLTFFMICVVIWFTTMLKVKKRNSDT</sequence>
<dbReference type="Pfam" id="PF11457">
    <property type="entry name" value="DUF3021"/>
    <property type="match status" value="1"/>
</dbReference>
<dbReference type="InterPro" id="IPR007492">
    <property type="entry name" value="LytTR_DNA-bd_dom"/>
</dbReference>
<evidence type="ECO:0000256" key="3">
    <source>
        <dbReference type="ARBA" id="ARBA00023125"/>
    </source>
</evidence>
<keyword evidence="4" id="KW-0804">Transcription</keyword>
<dbReference type="PROSITE" id="PS50930">
    <property type="entry name" value="HTH_LYTTR"/>
    <property type="match status" value="1"/>
</dbReference>
<evidence type="ECO:0000256" key="2">
    <source>
        <dbReference type="ARBA" id="ARBA00023015"/>
    </source>
</evidence>
<keyword evidence="2" id="KW-0805">Transcription regulation</keyword>
<dbReference type="EMBL" id="JPVT01000083">
    <property type="protein sequence ID" value="KFN91631.1"/>
    <property type="molecule type" value="Genomic_DNA"/>
</dbReference>
<feature type="domain" description="HTH LytTR-type" evidence="6">
    <location>
        <begin position="41"/>
        <end position="144"/>
    </location>
</feature>
<evidence type="ECO:0000256" key="5">
    <source>
        <dbReference type="SAM" id="Phobius"/>
    </source>
</evidence>
<name>A0A091C195_9ENTE</name>
<reference evidence="7 8" key="1">
    <citation type="submission" date="2014-08" db="EMBL/GenBank/DDBJ databases">
        <title>Genome sequence of Tetragenococcus muriaticus.</title>
        <authorList>
            <person name="Chuea-nongthon C."/>
            <person name="Rodtong S."/>
            <person name="Yongsawatdigul J."/>
            <person name="Steele J.L."/>
            <person name="Liu X.-y."/>
            <person name="Speers J."/>
            <person name="Glasner J.D."/>
            <person name="Neeno-Eckwall E.C."/>
        </authorList>
    </citation>
    <scope>NUCLEOTIDE SEQUENCE [LARGE SCALE GENOMIC DNA]</scope>
    <source>
        <strain evidence="7 8">3MR10-3</strain>
    </source>
</reference>
<keyword evidence="5" id="KW-0472">Membrane</keyword>
<proteinExistence type="predicted"/>
<comment type="caution">
    <text evidence="7">The sequence shown here is derived from an EMBL/GenBank/DDBJ whole genome shotgun (WGS) entry which is preliminary data.</text>
</comment>
<dbReference type="GO" id="GO:0003677">
    <property type="term" value="F:DNA binding"/>
    <property type="evidence" value="ECO:0007669"/>
    <property type="project" value="UniProtKB-KW"/>
</dbReference>
<keyword evidence="5" id="KW-0812">Transmembrane</keyword>
<organism evidence="7 8">
    <name type="scientific">Tetragenococcus muriaticus 3MR10-3</name>
    <dbReference type="NCBI Taxonomy" id="1302648"/>
    <lineage>
        <taxon>Bacteria</taxon>
        <taxon>Bacillati</taxon>
        <taxon>Bacillota</taxon>
        <taxon>Bacilli</taxon>
        <taxon>Lactobacillales</taxon>
        <taxon>Enterococcaceae</taxon>
        <taxon>Tetragenococcus</taxon>
    </lineage>
</organism>
<keyword evidence="1" id="KW-0963">Cytoplasm</keyword>
<feature type="transmembrane region" description="Helical" evidence="5">
    <location>
        <begin position="148"/>
        <end position="174"/>
    </location>
</feature>
<keyword evidence="5" id="KW-1133">Transmembrane helix</keyword>
<accession>A0A091C195</accession>
<evidence type="ECO:0000256" key="4">
    <source>
        <dbReference type="ARBA" id="ARBA00023163"/>
    </source>
</evidence>
<dbReference type="PANTHER" id="PTHR37299">
    <property type="entry name" value="TRANSCRIPTIONAL REGULATOR-RELATED"/>
    <property type="match status" value="1"/>
</dbReference>
<dbReference type="PANTHER" id="PTHR37299:SF2">
    <property type="entry name" value="HTH LYTTR-TYPE DOMAIN-CONTAINING PROTEIN"/>
    <property type="match status" value="1"/>
</dbReference>
<dbReference type="Gene3D" id="2.40.50.1020">
    <property type="entry name" value="LytTr DNA-binding domain"/>
    <property type="match status" value="1"/>
</dbReference>
<evidence type="ECO:0000259" key="6">
    <source>
        <dbReference type="PROSITE" id="PS50930"/>
    </source>
</evidence>
<evidence type="ECO:0000313" key="8">
    <source>
        <dbReference type="Proteomes" id="UP000029381"/>
    </source>
</evidence>
<dbReference type="PATRIC" id="fig|1302648.3.peg.895"/>
<dbReference type="InterPro" id="IPR021560">
    <property type="entry name" value="DUF3021"/>
</dbReference>
<dbReference type="SMART" id="SM00850">
    <property type="entry name" value="LytTR"/>
    <property type="match status" value="1"/>
</dbReference>
<keyword evidence="8" id="KW-1185">Reference proteome</keyword>
<evidence type="ECO:0000313" key="7">
    <source>
        <dbReference type="EMBL" id="KFN91631.1"/>
    </source>
</evidence>
<feature type="transmembrane region" description="Helical" evidence="5">
    <location>
        <begin position="194"/>
        <end position="218"/>
    </location>
</feature>
<dbReference type="AlphaFoldDB" id="A0A091C195"/>
<gene>
    <name evidence="7" type="ORF">TMU3MR103_0922</name>
</gene>
<feature type="transmembrane region" description="Helical" evidence="5">
    <location>
        <begin position="256"/>
        <end position="277"/>
    </location>
</feature>
<dbReference type="Proteomes" id="UP000029381">
    <property type="component" value="Unassembled WGS sequence"/>
</dbReference>
<protein>
    <recommendedName>
        <fullName evidence="6">HTH LytTR-type domain-containing protein</fullName>
    </recommendedName>
</protein>
<dbReference type="RefSeq" id="WP_052074170.1">
    <property type="nucleotide sequence ID" value="NZ_JPVT01000083.1"/>
</dbReference>
<dbReference type="InterPro" id="IPR046947">
    <property type="entry name" value="LytR-like"/>
</dbReference>
<feature type="transmembrane region" description="Helical" evidence="5">
    <location>
        <begin position="230"/>
        <end position="250"/>
    </location>
</feature>
<keyword evidence="3" id="KW-0238">DNA-binding</keyword>